<name>A0A1J4J4W0_9EUKA</name>
<evidence type="ECO:0000313" key="1">
    <source>
        <dbReference type="EMBL" id="OHS93183.1"/>
    </source>
</evidence>
<evidence type="ECO:0000313" key="2">
    <source>
        <dbReference type="Proteomes" id="UP000179807"/>
    </source>
</evidence>
<dbReference type="GeneID" id="94831073"/>
<sequence length="164" mass="19869">MTITIHLDMYKSQISNITFEPKTKIIGGHAFYGCQLHCNKFYLNIILNQLKPRHLSIAKIFFIYYTGKKPMIGSKAIQFHENNESLTNIYLCIYEICFIFIKEFHFSFYIIISKRSSSQQIKKRYSNLHIKRWRIHFLQYIFRYDPGLFENSRKFPFAFRIYIH</sequence>
<gene>
    <name evidence="1" type="ORF">TRFO_11998</name>
</gene>
<accession>A0A1J4J4W0</accession>
<dbReference type="EMBL" id="MLAK01001426">
    <property type="protein sequence ID" value="OHS93183.1"/>
    <property type="molecule type" value="Genomic_DNA"/>
</dbReference>
<dbReference type="VEuPathDB" id="TrichDB:TRFO_11998"/>
<dbReference type="Proteomes" id="UP000179807">
    <property type="component" value="Unassembled WGS sequence"/>
</dbReference>
<protein>
    <submittedName>
        <fullName evidence="1">Uncharacterized protein</fullName>
    </submittedName>
</protein>
<dbReference type="RefSeq" id="XP_068346320.1">
    <property type="nucleotide sequence ID" value="XM_068496369.1"/>
</dbReference>
<proteinExistence type="predicted"/>
<comment type="caution">
    <text evidence="1">The sequence shown here is derived from an EMBL/GenBank/DDBJ whole genome shotgun (WGS) entry which is preliminary data.</text>
</comment>
<reference evidence="1" key="1">
    <citation type="submission" date="2016-10" db="EMBL/GenBank/DDBJ databases">
        <authorList>
            <person name="Benchimol M."/>
            <person name="Almeida L.G."/>
            <person name="Vasconcelos A.T."/>
            <person name="Perreira-Neves A."/>
            <person name="Rosa I.A."/>
            <person name="Tasca T."/>
            <person name="Bogo M.R."/>
            <person name="de Souza W."/>
        </authorList>
    </citation>
    <scope>NUCLEOTIDE SEQUENCE [LARGE SCALE GENOMIC DNA]</scope>
    <source>
        <strain evidence="1">K</strain>
    </source>
</reference>
<dbReference type="AlphaFoldDB" id="A0A1J4J4W0"/>
<keyword evidence="2" id="KW-1185">Reference proteome</keyword>
<organism evidence="1 2">
    <name type="scientific">Tritrichomonas foetus</name>
    <dbReference type="NCBI Taxonomy" id="1144522"/>
    <lineage>
        <taxon>Eukaryota</taxon>
        <taxon>Metamonada</taxon>
        <taxon>Parabasalia</taxon>
        <taxon>Tritrichomonadida</taxon>
        <taxon>Tritrichomonadidae</taxon>
        <taxon>Tritrichomonas</taxon>
    </lineage>
</organism>